<protein>
    <recommendedName>
        <fullName evidence="8">Ubiquitin carboxyl-terminal hydrolase 47</fullName>
        <ecNumber evidence="3">3.4.19.12</ecNumber>
    </recommendedName>
    <alternativeName>
        <fullName evidence="9">Ubiquitin thioesterase 47</fullName>
    </alternativeName>
    <alternativeName>
        <fullName evidence="10">Ubiquitin-specific-processing protease 47</fullName>
    </alternativeName>
</protein>
<feature type="domain" description="USP" evidence="12">
    <location>
        <begin position="289"/>
        <end position="679"/>
    </location>
</feature>
<evidence type="ECO:0000256" key="1">
    <source>
        <dbReference type="ARBA" id="ARBA00000707"/>
    </source>
</evidence>
<dbReference type="OrthoDB" id="289038at2759"/>
<evidence type="ECO:0000256" key="5">
    <source>
        <dbReference type="ARBA" id="ARBA00022786"/>
    </source>
</evidence>
<keyword evidence="6 13" id="KW-0378">Hydrolase</keyword>
<dbReference type="PROSITE" id="PS00973">
    <property type="entry name" value="USP_2"/>
    <property type="match status" value="1"/>
</dbReference>
<dbReference type="EC" id="3.4.19.12" evidence="3"/>
<dbReference type="GO" id="GO:0005829">
    <property type="term" value="C:cytosol"/>
    <property type="evidence" value="ECO:0007669"/>
    <property type="project" value="TreeGrafter"/>
</dbReference>
<dbReference type="InterPro" id="IPR050164">
    <property type="entry name" value="Peptidase_C19"/>
</dbReference>
<feature type="compositionally biased region" description="Basic and acidic residues" evidence="11">
    <location>
        <begin position="1015"/>
        <end position="1024"/>
    </location>
</feature>
<evidence type="ECO:0000313" key="14">
    <source>
        <dbReference type="Proteomes" id="UP000325440"/>
    </source>
</evidence>
<evidence type="ECO:0000256" key="10">
    <source>
        <dbReference type="ARBA" id="ARBA00032453"/>
    </source>
</evidence>
<feature type="compositionally biased region" description="Low complexity" evidence="11">
    <location>
        <begin position="554"/>
        <end position="563"/>
    </location>
</feature>
<dbReference type="InterPro" id="IPR028889">
    <property type="entry name" value="USP"/>
</dbReference>
<evidence type="ECO:0000256" key="4">
    <source>
        <dbReference type="ARBA" id="ARBA00022670"/>
    </source>
</evidence>
<dbReference type="SUPFAM" id="SSF54001">
    <property type="entry name" value="Cysteine proteinases"/>
    <property type="match status" value="1"/>
</dbReference>
<dbReference type="GO" id="GO:0016579">
    <property type="term" value="P:protein deubiquitination"/>
    <property type="evidence" value="ECO:0007669"/>
    <property type="project" value="InterPro"/>
</dbReference>
<keyword evidence="5" id="KW-0833">Ubl conjugation pathway</keyword>
<evidence type="ECO:0000256" key="8">
    <source>
        <dbReference type="ARBA" id="ARBA00026136"/>
    </source>
</evidence>
<evidence type="ECO:0000256" key="3">
    <source>
        <dbReference type="ARBA" id="ARBA00012759"/>
    </source>
</evidence>
<evidence type="ECO:0000256" key="9">
    <source>
        <dbReference type="ARBA" id="ARBA00029910"/>
    </source>
</evidence>
<dbReference type="PROSITE" id="PS50235">
    <property type="entry name" value="USP_3"/>
    <property type="match status" value="1"/>
</dbReference>
<feature type="compositionally biased region" description="Polar residues" evidence="11">
    <location>
        <begin position="215"/>
        <end position="229"/>
    </location>
</feature>
<organism evidence="13 14">
    <name type="scientific">Cinara cedri</name>
    <dbReference type="NCBI Taxonomy" id="506608"/>
    <lineage>
        <taxon>Eukaryota</taxon>
        <taxon>Metazoa</taxon>
        <taxon>Ecdysozoa</taxon>
        <taxon>Arthropoda</taxon>
        <taxon>Hexapoda</taxon>
        <taxon>Insecta</taxon>
        <taxon>Pterygota</taxon>
        <taxon>Neoptera</taxon>
        <taxon>Paraneoptera</taxon>
        <taxon>Hemiptera</taxon>
        <taxon>Sternorrhyncha</taxon>
        <taxon>Aphidomorpha</taxon>
        <taxon>Aphidoidea</taxon>
        <taxon>Aphididae</taxon>
        <taxon>Lachninae</taxon>
        <taxon>Cinara</taxon>
    </lineage>
</organism>
<reference evidence="13 14" key="1">
    <citation type="submission" date="2019-08" db="EMBL/GenBank/DDBJ databases">
        <authorList>
            <person name="Alioto T."/>
            <person name="Alioto T."/>
            <person name="Gomez Garrido J."/>
        </authorList>
    </citation>
    <scope>NUCLEOTIDE SEQUENCE [LARGE SCALE GENOMIC DNA]</scope>
</reference>
<keyword evidence="4 13" id="KW-0645">Protease</keyword>
<dbReference type="InterPro" id="IPR038765">
    <property type="entry name" value="Papain-like_cys_pep_sf"/>
</dbReference>
<dbReference type="Pfam" id="PF19718">
    <property type="entry name" value="USP47_C"/>
    <property type="match status" value="1"/>
</dbReference>
<evidence type="ECO:0000256" key="11">
    <source>
        <dbReference type="SAM" id="MobiDB-lite"/>
    </source>
</evidence>
<dbReference type="PANTHER" id="PTHR24006">
    <property type="entry name" value="UBIQUITIN CARBOXYL-TERMINAL HYDROLASE"/>
    <property type="match status" value="1"/>
</dbReference>
<dbReference type="GO" id="GO:0005634">
    <property type="term" value="C:nucleus"/>
    <property type="evidence" value="ECO:0007669"/>
    <property type="project" value="TreeGrafter"/>
</dbReference>
<comment type="catalytic activity">
    <reaction evidence="1">
        <text>Thiol-dependent hydrolysis of ester, thioester, amide, peptide and isopeptide bonds formed by the C-terminal Gly of ubiquitin (a 76-residue protein attached to proteins as an intracellular targeting signal).</text>
        <dbReference type="EC" id="3.4.19.12"/>
    </reaction>
</comment>
<dbReference type="InterPro" id="IPR001394">
    <property type="entry name" value="Peptidase_C19_UCH"/>
</dbReference>
<feature type="region of interest" description="Disordered" evidence="11">
    <location>
        <begin position="543"/>
        <end position="568"/>
    </location>
</feature>
<dbReference type="Pfam" id="PF00443">
    <property type="entry name" value="UCH"/>
    <property type="match status" value="1"/>
</dbReference>
<accession>A0A5E4N719</accession>
<dbReference type="EMBL" id="CABPRJ010001895">
    <property type="protein sequence ID" value="VVC39386.1"/>
    <property type="molecule type" value="Genomic_DNA"/>
</dbReference>
<dbReference type="InterPro" id="IPR045578">
    <property type="entry name" value="USP47_C"/>
</dbReference>
<sequence length="1382" mass="159521">MVSALEESESDDQAKCLVRKFSNPHDKLTDNNDFKFSIEKNKTVRQFIQIVAQYYDLDANSFYLTFSSFKSETKMNDKPKLIEADDRLLIDIGLEFGDDTQNRFVLSEHDQVEEHQANCIIRIPKDVMKMYQLTVDKNETVSQLYKRVLQLCQTDNLNTDSFVLTFNTCSIETSAVVKLKLMEDDTRLLKDIGIVYSLGVKNRFEVSLNSVSDSIDNENSSKSCSPTQDQKIEGQYPKIHPPVRRNGLDSSSVIENNAIEPTSPLPMLALPASRMLYNRSVERTPAGYRGLVNQAMTCYLNSLLQALYMTPEFRNALYKWKFDFTTNNDESKSIPFQLQKLFLNLQTSPRHSVETTELTRSFGWDSSEAWQQHDVQELCRVMFDALEQEFKNTTHVDLINQLYQGKMIDYVKCQECGIEKFREDTFLDIPLPIRPFGNTNSYGCITDALNGFIQPEILEGNNQYFCERCNKKCNAHKGLKFSKFPYIMTLHLMRFDFDYNTMYRIKLNDKVMFPLKLNLNGFISNNKNGVDKEEALSEGFPEELFGSGSKCDDSSYTGTDSSSALDEIDQDEDEGIDLSQHRHDEKRGIDSQSENEPTGPYMYELYAIMIHSGSASGGHYYAYIKDFKTDQWLCFNDQSVSVITMDDIEKSYGGGPLRGYYSGQYTSSTNAYMLMYRQIDQRRNKNAMNQEEFPPHLKELHSSLEKKAEEDRQMKERERDMYKVPVHYANFMDYGIWSGQFDCNATTTVDELKAMALEYFKIVKPYQLTIFNKQEQSTVENLEDKGSCLVCHLKYTSTCILLLQFIETEDTASLLTTPGYVLMKLFMINLDDNEEDIDVSQPVEIEINENNQIGDLRDYLYEKYDISKQSMLHFAVQNGSKPITLEPSAQCASINTNYVFVFIERHTMSPPTVLHKMKNIITRHENTILLQFVMPVKDPEMLHKLMSAYNANMMINGYSENVSMLSLEKQNTDTLEVDCDLLTEDNNLVPNPEDMCVVAIGTGSGDQSEDSSITDSERTIKGDTVEDYQMDSPPFEHDPIKVYDHGRLDENWDGTEDDDDDDNEFQLQEKYFFKTTTVDNKSENDDERLYAYVDKRMTVKELKNKLVPHIKIPSDFIILKRYKSDSKLEELALPSSSLEDLNYSETIHITMGHALRDGEYRGFVFWSEPQDQTEIVKKQMFEYIITVGTTVLDTKKDLLAKLYKTQNIDIPLERCRLRKKKGNALMRCYFNDETWNEDIGQGWEMVIIDLKNRSELELSNTKRLMFVNHIEDNGSQQRLVSEMEFVVDIASTLSTNLQLATEICNKLNIPENQLELGFMHGYSSDIVWKTSVSNWSFSLSDDNTILFCRNSFVDLTISSKQAPHKWRKRKESSLRIQTINND</sequence>
<keyword evidence="14" id="KW-1185">Reference proteome</keyword>
<dbReference type="Proteomes" id="UP000325440">
    <property type="component" value="Unassembled WGS sequence"/>
</dbReference>
<keyword evidence="7" id="KW-0788">Thiol protease</keyword>
<feature type="region of interest" description="Disordered" evidence="11">
    <location>
        <begin position="215"/>
        <end position="241"/>
    </location>
</feature>
<dbReference type="Gene3D" id="3.90.70.10">
    <property type="entry name" value="Cysteine proteinases"/>
    <property type="match status" value="1"/>
</dbReference>
<dbReference type="PROSITE" id="PS00972">
    <property type="entry name" value="USP_1"/>
    <property type="match status" value="1"/>
</dbReference>
<evidence type="ECO:0000256" key="6">
    <source>
        <dbReference type="ARBA" id="ARBA00022801"/>
    </source>
</evidence>
<evidence type="ECO:0000259" key="12">
    <source>
        <dbReference type="PROSITE" id="PS50235"/>
    </source>
</evidence>
<evidence type="ECO:0000256" key="2">
    <source>
        <dbReference type="ARBA" id="ARBA00009085"/>
    </source>
</evidence>
<dbReference type="GO" id="GO:0006508">
    <property type="term" value="P:proteolysis"/>
    <property type="evidence" value="ECO:0007669"/>
    <property type="project" value="UniProtKB-KW"/>
</dbReference>
<proteinExistence type="inferred from homology"/>
<evidence type="ECO:0000256" key="7">
    <source>
        <dbReference type="ARBA" id="ARBA00022807"/>
    </source>
</evidence>
<name>A0A5E4N719_9HEMI</name>
<dbReference type="GO" id="GO:0004843">
    <property type="term" value="F:cysteine-type deubiquitinase activity"/>
    <property type="evidence" value="ECO:0007669"/>
    <property type="project" value="UniProtKB-EC"/>
</dbReference>
<dbReference type="CDD" id="cd02659">
    <property type="entry name" value="peptidase_C19C"/>
    <property type="match status" value="1"/>
</dbReference>
<feature type="region of interest" description="Disordered" evidence="11">
    <location>
        <begin position="1003"/>
        <end position="1041"/>
    </location>
</feature>
<evidence type="ECO:0000313" key="13">
    <source>
        <dbReference type="EMBL" id="VVC39386.1"/>
    </source>
</evidence>
<dbReference type="InterPro" id="IPR018200">
    <property type="entry name" value="USP_CS"/>
</dbReference>
<gene>
    <name evidence="13" type="ORF">CINCED_3A016381</name>
</gene>
<dbReference type="PANTHER" id="PTHR24006:SF702">
    <property type="entry name" value="UBIQUITIN CARBOXYL-TERMINAL HYDROLASE 47"/>
    <property type="match status" value="1"/>
</dbReference>
<comment type="similarity">
    <text evidence="2">Belongs to the peptidase C19 family.</text>
</comment>